<evidence type="ECO:0000259" key="5">
    <source>
        <dbReference type="Pfam" id="PF00496"/>
    </source>
</evidence>
<dbReference type="Proteomes" id="UP001190925">
    <property type="component" value="Unassembled WGS sequence"/>
</dbReference>
<keyword evidence="4" id="KW-0472">Membrane</keyword>
<proteinExistence type="inferred from homology"/>
<dbReference type="PANTHER" id="PTHR30290">
    <property type="entry name" value="PERIPLASMIC BINDING COMPONENT OF ABC TRANSPORTER"/>
    <property type="match status" value="1"/>
</dbReference>
<evidence type="ECO:0000256" key="4">
    <source>
        <dbReference type="SAM" id="Phobius"/>
    </source>
</evidence>
<comment type="caution">
    <text evidence="6">The sequence shown here is derived from an EMBL/GenBank/DDBJ whole genome shotgun (WGS) entry which is preliminary data.</text>
</comment>
<reference evidence="6 7" key="2">
    <citation type="journal article" date="2020" name="Cell Rep.">
        <title>Acquisition and Adaptation of Ultra-small Parasitic Reduced Genome Bacteria to Mammalian Hosts.</title>
        <authorList>
            <person name="McLean J.S."/>
            <person name="Bor B."/>
            <person name="Kerns K.A."/>
            <person name="Liu Q."/>
            <person name="To T.T."/>
            <person name="Solden L."/>
            <person name="Hendrickson E.L."/>
            <person name="Wrighton K."/>
            <person name="Shi W."/>
            <person name="He X."/>
        </authorList>
    </citation>
    <scope>NUCLEOTIDE SEQUENCE [LARGE SCALE GENOMIC DNA]</scope>
    <source>
        <strain evidence="6 7">TM7_CMJM_G6_1_HOT_870</strain>
    </source>
</reference>
<keyword evidence="4" id="KW-0812">Transmembrane</keyword>
<reference evidence="6 7" key="1">
    <citation type="journal article" date="2018" name="bioRxiv">
        <title>Evidence of independent acquisition and adaption of ultra-small bacteria to human hosts across the highly diverse yet reduced genomes of the phylum Saccharibacteria.</title>
        <authorList>
            <person name="McLean J.S."/>
            <person name="Bor B."/>
            <person name="To T.T."/>
            <person name="Liu Q."/>
            <person name="Kearns K.A."/>
            <person name="Solden L.M."/>
            <person name="Wrighton K.C."/>
            <person name="He X."/>
            <person name="Shi W."/>
        </authorList>
    </citation>
    <scope>NUCLEOTIDE SEQUENCE [LARGE SCALE GENOMIC DNA]</scope>
    <source>
        <strain evidence="6 7">TM7_CMJM_G6_1_HOT_870</strain>
    </source>
</reference>
<dbReference type="RefSeq" id="WP_129718497.1">
    <property type="nucleotide sequence ID" value="NZ_PRLK01000001.1"/>
</dbReference>
<keyword evidence="4" id="KW-1133">Transmembrane helix</keyword>
<evidence type="ECO:0000256" key="3">
    <source>
        <dbReference type="ARBA" id="ARBA00022729"/>
    </source>
</evidence>
<name>A0ABY0FL90_9BACT</name>
<dbReference type="Gene3D" id="3.10.105.10">
    <property type="entry name" value="Dipeptide-binding Protein, Domain 3"/>
    <property type="match status" value="1"/>
</dbReference>
<dbReference type="InterPro" id="IPR000914">
    <property type="entry name" value="SBP_5_dom"/>
</dbReference>
<keyword evidence="3" id="KW-0732">Signal</keyword>
<dbReference type="Pfam" id="PF00496">
    <property type="entry name" value="SBP_bac_5"/>
    <property type="match status" value="1"/>
</dbReference>
<dbReference type="Gene3D" id="3.90.76.10">
    <property type="entry name" value="Dipeptide-binding Protein, Domain 1"/>
    <property type="match status" value="1"/>
</dbReference>
<dbReference type="EMBL" id="PRLK01000001">
    <property type="protein sequence ID" value="RYC72963.1"/>
    <property type="molecule type" value="Genomic_DNA"/>
</dbReference>
<sequence length="604" mass="69207">MDIKKHNRSVASKKPSTVSTGIRSKKILSKEYRYFVGNIALRHVRDNVIRRAYSLRLTKRIILGWLAIILIIIIGVGITRELSEKSFSENSFINGGTFSEAFIGNIDNLNPLFADSSAEKAFSKLAFSRLYDFDTSGLIKADLVDNLKATDNYRNLDITLRKDVKWSNNDSLDANDVIYTVNLMKDPSINTYGYKNWKDVKITKKDDYRFEMIMPVESNSVLYSLNFPIMPSRILSKVKNNELRELDISKNMVTSGIFKFKSLQHTSEGNSILSLVRNENYYRNVAKLSRYEIFTYKDKENIKKVLLSGAVISSNDISLSDFTDSEKNTLKENQTSVNRGFYAFINTNDSIMKSIKVRKAVQHGIDMNAVRSNMNAVDGLDYPILEQFINQKDISPAKFDKTLAAKLLDDDGWKLSNNDKIRYKDGKKLQIQLATIKNSNLEKASKNIEKQLKELGFDVQLIVGEENDKTANFVKTIIKPRSYSILLYELEFGADPDIYAFWHYSQANAEGLNLSGYNDPVASDMLVNARKANNIEDKKKYLTAFTRRWLRDVPAIGIARTRTTFVYRKSVRAYDNRNKFNSEINRYEDISNWAVDKGKLYKTP</sequence>
<dbReference type="Gene3D" id="3.40.190.10">
    <property type="entry name" value="Periplasmic binding protein-like II"/>
    <property type="match status" value="1"/>
</dbReference>
<dbReference type="SUPFAM" id="SSF53850">
    <property type="entry name" value="Periplasmic binding protein-like II"/>
    <property type="match status" value="1"/>
</dbReference>
<keyword evidence="2" id="KW-0813">Transport</keyword>
<evidence type="ECO:0000313" key="6">
    <source>
        <dbReference type="EMBL" id="RYC72963.1"/>
    </source>
</evidence>
<dbReference type="PIRSF" id="PIRSF002741">
    <property type="entry name" value="MppA"/>
    <property type="match status" value="1"/>
</dbReference>
<dbReference type="InterPro" id="IPR039424">
    <property type="entry name" value="SBP_5"/>
</dbReference>
<dbReference type="InterPro" id="IPR030678">
    <property type="entry name" value="Peptide/Ni-bd"/>
</dbReference>
<gene>
    <name evidence="6" type="primary">appA</name>
    <name evidence="6" type="ORF">G6CMJM_00066</name>
</gene>
<evidence type="ECO:0000256" key="2">
    <source>
        <dbReference type="ARBA" id="ARBA00022448"/>
    </source>
</evidence>
<keyword evidence="7" id="KW-1185">Reference proteome</keyword>
<feature type="domain" description="Solute-binding protein family 5" evidence="5">
    <location>
        <begin position="141"/>
        <end position="493"/>
    </location>
</feature>
<protein>
    <submittedName>
        <fullName evidence="6">Oligopeptide-binding protein AppA</fullName>
    </submittedName>
</protein>
<comment type="similarity">
    <text evidence="1">Belongs to the bacterial solute-binding protein 5 family.</text>
</comment>
<evidence type="ECO:0000256" key="1">
    <source>
        <dbReference type="ARBA" id="ARBA00005695"/>
    </source>
</evidence>
<organism evidence="6 7">
    <name type="scientific">Candidatus Nanogingivalis gingivitcus</name>
    <dbReference type="NCBI Taxonomy" id="2171992"/>
    <lineage>
        <taxon>Bacteria</taxon>
        <taxon>Candidatus Saccharimonadota</taxon>
        <taxon>Candidatus Nanosyncoccalia</taxon>
        <taxon>Candidatus Nanogingivales</taxon>
        <taxon>Candidatus Nanogingivalaceae</taxon>
        <taxon>Candidatus Nanogingivalis</taxon>
    </lineage>
</organism>
<dbReference type="PANTHER" id="PTHR30290:SF9">
    <property type="entry name" value="OLIGOPEPTIDE-BINDING PROTEIN APPA"/>
    <property type="match status" value="1"/>
</dbReference>
<accession>A0ABY0FL90</accession>
<feature type="transmembrane region" description="Helical" evidence="4">
    <location>
        <begin position="61"/>
        <end position="78"/>
    </location>
</feature>
<evidence type="ECO:0000313" key="7">
    <source>
        <dbReference type="Proteomes" id="UP001190925"/>
    </source>
</evidence>